<keyword evidence="3" id="KW-1185">Reference proteome</keyword>
<reference evidence="3" key="1">
    <citation type="submission" date="2016-10" db="EMBL/GenBank/DDBJ databases">
        <authorList>
            <person name="Varghese N."/>
            <person name="Submissions S."/>
        </authorList>
    </citation>
    <scope>NUCLEOTIDE SEQUENCE [LARGE SCALE GENOMIC DNA]</scope>
    <source>
        <strain evidence="3">DSM 24956</strain>
    </source>
</reference>
<feature type="signal peptide" evidence="1">
    <location>
        <begin position="1"/>
        <end position="18"/>
    </location>
</feature>
<evidence type="ECO:0000313" key="3">
    <source>
        <dbReference type="Proteomes" id="UP000199595"/>
    </source>
</evidence>
<name>A0A1H3FJU2_9FLAO</name>
<accession>A0A1H3FJU2</accession>
<keyword evidence="1" id="KW-0732">Signal</keyword>
<gene>
    <name evidence="2" type="ORF">SAMN05444411_11155</name>
</gene>
<evidence type="ECO:0000313" key="2">
    <source>
        <dbReference type="EMBL" id="SDX90379.1"/>
    </source>
</evidence>
<proteinExistence type="predicted"/>
<dbReference type="SUPFAM" id="SSF49785">
    <property type="entry name" value="Galactose-binding domain-like"/>
    <property type="match status" value="1"/>
</dbReference>
<dbReference type="RefSeq" id="WP_090125654.1">
    <property type="nucleotide sequence ID" value="NZ_FNNJ01000011.1"/>
</dbReference>
<dbReference type="EMBL" id="FNNJ01000011">
    <property type="protein sequence ID" value="SDX90379.1"/>
    <property type="molecule type" value="Genomic_DNA"/>
</dbReference>
<dbReference type="AlphaFoldDB" id="A0A1H3FJU2"/>
<dbReference type="InterPro" id="IPR008979">
    <property type="entry name" value="Galactose-bd-like_sf"/>
</dbReference>
<dbReference type="STRING" id="762486.SAMN05444411_11155"/>
<organism evidence="2 3">
    <name type="scientific">Lutibacter oricola</name>
    <dbReference type="NCBI Taxonomy" id="762486"/>
    <lineage>
        <taxon>Bacteria</taxon>
        <taxon>Pseudomonadati</taxon>
        <taxon>Bacteroidota</taxon>
        <taxon>Flavobacteriia</taxon>
        <taxon>Flavobacteriales</taxon>
        <taxon>Flavobacteriaceae</taxon>
        <taxon>Lutibacter</taxon>
    </lineage>
</organism>
<protein>
    <submittedName>
        <fullName evidence="2">Repeat-containing protein</fullName>
    </submittedName>
</protein>
<dbReference type="Proteomes" id="UP000199595">
    <property type="component" value="Unassembled WGS sequence"/>
</dbReference>
<sequence>MKKLKYIIKTIFSLSLLALIMVGCDDDDYDTPPSFSDLSFTFTTGASTDKVSEVNRYYSFMDLSAGAQERYWTIPSENAFFLEGPVPNNLDNHDEYIVNPGTYISTDQTIHVLWKKGDSLSKVKYYGTFLDSTSFIFPNDYVDGDTVNDTIRTVKVGDKWVADYTFIIDVYDTVVAVPQVRYMDETILDHKNVDAVTLTFGDKLIFEDLSGLQPDNIGRPETTKWRVHTTEVDSTNQKNIYNKTLTRVELLDRVIDTITFDEIGDYQVELKATRERTERLKLSTDIYDIPTVFTVLPLDVPLTQVGDIIESNADEIMVSLSHKIQTYTENVSGNFVVEIDGVASAIESVNRNSNGTKLIITLETPLVPADASKTITVSYDGTNAALWSFDERLLEAFDNIPVEVYVPTPVEQQGDAIELEDQTIKIGFDTELDSNSFTDPITGFEVLVNGTPFAVASVSLDATDPKMLNITMAEQIYRTDVITISNDGTGSIYGLGDGAITPYTNVPVTMFEGNMIVDSSFEGTFGDVWVEGASGSGAVVEFSTEQAYDGSQSAKLEDSKPRLETSNGVLNYEAGVTYLITYRRYITSGSDISSTAADKIWYDLSKSVAPKWGASPAVDTWELVKVEVTPTADSMGKNLRLQPIPTSGVDFVVYYDDFRIFKNDARP</sequence>
<dbReference type="Gene3D" id="2.60.120.260">
    <property type="entry name" value="Galactose-binding domain-like"/>
    <property type="match status" value="1"/>
</dbReference>
<evidence type="ECO:0000256" key="1">
    <source>
        <dbReference type="SAM" id="SignalP"/>
    </source>
</evidence>
<feature type="chain" id="PRO_5011484824" evidence="1">
    <location>
        <begin position="19"/>
        <end position="667"/>
    </location>
</feature>
<dbReference type="PROSITE" id="PS51257">
    <property type="entry name" value="PROKAR_LIPOPROTEIN"/>
    <property type="match status" value="1"/>
</dbReference>